<evidence type="ECO:0000313" key="3">
    <source>
        <dbReference type="Proteomes" id="UP001212326"/>
    </source>
</evidence>
<evidence type="ECO:0000313" key="2">
    <source>
        <dbReference type="EMBL" id="WBO69017.1"/>
    </source>
</evidence>
<evidence type="ECO:0000256" key="1">
    <source>
        <dbReference type="SAM" id="MobiDB-lite"/>
    </source>
</evidence>
<proteinExistence type="predicted"/>
<name>A0ABY7PHB2_9ACTN</name>
<reference evidence="2 3" key="1">
    <citation type="submission" date="2022-12" db="EMBL/GenBank/DDBJ databases">
        <authorList>
            <person name="Mo P."/>
        </authorList>
    </citation>
    <scope>NUCLEOTIDE SEQUENCE [LARGE SCALE GENOMIC DNA]</scope>
    <source>
        <strain evidence="2 3">HUAS 2-6</strain>
    </source>
</reference>
<gene>
    <name evidence="2" type="ORF">O1G22_42785</name>
</gene>
<sequence length="165" mass="17940">MSISLYYHASRAEPLTEVETAALQRIVAAHAASFPYADEEQLFLYSADRTDPDEILAGSSKLPLDPERLLPVITHILGSLTHLRRTLDGEWHVHLDDVDLPWDESEGYVLPDTDDTGRAGAEPTRTDAVQGEESAKCGTLPELSSSGLRVGAVEAAMRDDGAAKR</sequence>
<accession>A0ABY7PHB2</accession>
<dbReference type="Proteomes" id="UP001212326">
    <property type="component" value="Chromosome"/>
</dbReference>
<feature type="region of interest" description="Disordered" evidence="1">
    <location>
        <begin position="111"/>
        <end position="142"/>
    </location>
</feature>
<protein>
    <submittedName>
        <fullName evidence="2">Uncharacterized protein</fullName>
    </submittedName>
</protein>
<dbReference type="RefSeq" id="WP_270086234.1">
    <property type="nucleotide sequence ID" value="NZ_CP115300.1"/>
</dbReference>
<dbReference type="EMBL" id="CP115300">
    <property type="protein sequence ID" value="WBO69017.1"/>
    <property type="molecule type" value="Genomic_DNA"/>
</dbReference>
<organism evidence="2 3">
    <name type="scientific">Streptomyces camelliae</name>
    <dbReference type="NCBI Taxonomy" id="3004093"/>
    <lineage>
        <taxon>Bacteria</taxon>
        <taxon>Bacillati</taxon>
        <taxon>Actinomycetota</taxon>
        <taxon>Actinomycetes</taxon>
        <taxon>Kitasatosporales</taxon>
        <taxon>Streptomycetaceae</taxon>
        <taxon>Streptomyces</taxon>
    </lineage>
</organism>
<keyword evidence="3" id="KW-1185">Reference proteome</keyword>